<gene>
    <name evidence="3" type="ORF">FRACYDRAFT_235399</name>
</gene>
<name>A0A1E7FME8_9STRA</name>
<feature type="chain" id="PRO_5009193325" evidence="2">
    <location>
        <begin position="21"/>
        <end position="320"/>
    </location>
</feature>
<evidence type="ECO:0000313" key="4">
    <source>
        <dbReference type="Proteomes" id="UP000095751"/>
    </source>
</evidence>
<keyword evidence="2" id="KW-0732">Signal</keyword>
<dbReference type="InParanoid" id="A0A1E7FME8"/>
<sequence length="320" mass="36635">MKFTAFSTIIVGLTVALCSANEQQELTKDNCMPFCADEIENIVFTTESLKSSMQTTINSLKSELIKIRTESDSKDVMIEKARSERSVWKSKADAIQTQMKDVRMQYSRKVEEVKHYRSFLDEKEKAKIDDDKAKKDGEEKENQDRYEKKLLLDAEQQQRKEDRKSKGLDPHDDDEDEDDGKHVKPEPGSKKYFQRVIENLEFTMESVLKSSHNCQHQLSQCLGKELHPLLEKAYAIENSLEAELDTFLTSRMNVNWCVLKSDISYMFSYVGLGSDDNKCLTTRDVKINGPKRAAQQAPVQLSPQMQAAQDQATKMGGFSF</sequence>
<accession>A0A1E7FME8</accession>
<organism evidence="3 4">
    <name type="scientific">Fragilariopsis cylindrus CCMP1102</name>
    <dbReference type="NCBI Taxonomy" id="635003"/>
    <lineage>
        <taxon>Eukaryota</taxon>
        <taxon>Sar</taxon>
        <taxon>Stramenopiles</taxon>
        <taxon>Ochrophyta</taxon>
        <taxon>Bacillariophyta</taxon>
        <taxon>Bacillariophyceae</taxon>
        <taxon>Bacillariophycidae</taxon>
        <taxon>Bacillariales</taxon>
        <taxon>Bacillariaceae</taxon>
        <taxon>Fragilariopsis</taxon>
    </lineage>
</organism>
<feature type="signal peptide" evidence="2">
    <location>
        <begin position="1"/>
        <end position="20"/>
    </location>
</feature>
<reference evidence="3 4" key="1">
    <citation type="submission" date="2016-09" db="EMBL/GenBank/DDBJ databases">
        <title>Extensive genetic diversity and differential bi-allelic expression allows diatom success in the polar Southern Ocean.</title>
        <authorList>
            <consortium name="DOE Joint Genome Institute"/>
            <person name="Mock T."/>
            <person name="Otillar R.P."/>
            <person name="Strauss J."/>
            <person name="Dupont C."/>
            <person name="Frickenhaus S."/>
            <person name="Maumus F."/>
            <person name="Mcmullan M."/>
            <person name="Sanges R."/>
            <person name="Schmutz J."/>
            <person name="Toseland A."/>
            <person name="Valas R."/>
            <person name="Veluchamy A."/>
            <person name="Ward B.J."/>
            <person name="Allen A."/>
            <person name="Barry K."/>
            <person name="Falciatore A."/>
            <person name="Ferrante M."/>
            <person name="Fortunato A.E."/>
            <person name="Gloeckner G."/>
            <person name="Gruber A."/>
            <person name="Hipkin R."/>
            <person name="Janech M."/>
            <person name="Kroth P."/>
            <person name="Leese F."/>
            <person name="Lindquist E."/>
            <person name="Lyon B.R."/>
            <person name="Martin J."/>
            <person name="Mayer C."/>
            <person name="Parker M."/>
            <person name="Quesneville H."/>
            <person name="Raymond J."/>
            <person name="Uhlig C."/>
            <person name="Valentin K.U."/>
            <person name="Worden A.Z."/>
            <person name="Armbrust E.V."/>
            <person name="Bowler C."/>
            <person name="Green B."/>
            <person name="Moulton V."/>
            <person name="Van Oosterhout C."/>
            <person name="Grigoriev I."/>
        </authorList>
    </citation>
    <scope>NUCLEOTIDE SEQUENCE [LARGE SCALE GENOMIC DNA]</scope>
    <source>
        <strain evidence="3 4">CCMP1102</strain>
    </source>
</reference>
<evidence type="ECO:0000313" key="3">
    <source>
        <dbReference type="EMBL" id="OEU19352.1"/>
    </source>
</evidence>
<dbReference type="KEGG" id="fcy:FRACYDRAFT_235399"/>
<proteinExistence type="predicted"/>
<feature type="compositionally biased region" description="Basic and acidic residues" evidence="1">
    <location>
        <begin position="179"/>
        <end position="189"/>
    </location>
</feature>
<keyword evidence="4" id="KW-1185">Reference proteome</keyword>
<feature type="region of interest" description="Disordered" evidence="1">
    <location>
        <begin position="129"/>
        <end position="190"/>
    </location>
</feature>
<dbReference type="AlphaFoldDB" id="A0A1E7FME8"/>
<protein>
    <submittedName>
        <fullName evidence="3">Uncharacterized protein</fullName>
    </submittedName>
</protein>
<feature type="compositionally biased region" description="Basic and acidic residues" evidence="1">
    <location>
        <begin position="129"/>
        <end position="170"/>
    </location>
</feature>
<dbReference type="EMBL" id="KV784355">
    <property type="protein sequence ID" value="OEU19352.1"/>
    <property type="molecule type" value="Genomic_DNA"/>
</dbReference>
<evidence type="ECO:0000256" key="1">
    <source>
        <dbReference type="SAM" id="MobiDB-lite"/>
    </source>
</evidence>
<dbReference type="Proteomes" id="UP000095751">
    <property type="component" value="Unassembled WGS sequence"/>
</dbReference>
<evidence type="ECO:0000256" key="2">
    <source>
        <dbReference type="SAM" id="SignalP"/>
    </source>
</evidence>